<dbReference type="RefSeq" id="WP_220640767.1">
    <property type="nucleotide sequence ID" value="NZ_CP080429.1"/>
</dbReference>
<evidence type="ECO:0000313" key="5">
    <source>
        <dbReference type="Proteomes" id="UP000825381"/>
    </source>
</evidence>
<evidence type="ECO:0000313" key="4">
    <source>
        <dbReference type="EMBL" id="QYJ68426.1"/>
    </source>
</evidence>
<dbReference type="Proteomes" id="UP000825381">
    <property type="component" value="Chromosome"/>
</dbReference>
<sequence>MMKKALLLVASLFTGIISFAQYTTVSVALEPSYTNQVYYKFADNSQTAVATNTWDLAFLRISSMDIGIRVNDSRGIQVFEASDNINDWGTIDVTQEDTWTPVYNSETVWATGAFDNGSATYGWGEYNPATHHVTGSIIFVLKYTDESYKKMIIEDYFGGYTIKYATWSGTEWSEDTTTTILNGSSNNAFNYFSLTTDDTVTVAPEDAEWDIVFGRYYGNIGEDDAPVMYLVTGALHNEATVTVAQIDETGATDENPTMPNDEAYSEDINTVGDDWKSFNMDTFSYDIDPETTFYVKHNDGTVYRMYFTSFGGSSTGNLSFKYKNVSATAGLKALNNNVSFSFYPNPTNDKKITLLYDLKNTVAEKNTVSVYTVAGAKVFETDVTNNTGFYTKQVNLSALPSGMYIVQMQSDNYTTSKKLVIR</sequence>
<dbReference type="EMBL" id="CP080429">
    <property type="protein sequence ID" value="QYJ68426.1"/>
    <property type="molecule type" value="Genomic_DNA"/>
</dbReference>
<keyword evidence="1 2" id="KW-0732">Signal</keyword>
<gene>
    <name evidence="4" type="ORF">K1I41_00645</name>
</gene>
<feature type="chain" id="PRO_5046013086" evidence="2">
    <location>
        <begin position="21"/>
        <end position="422"/>
    </location>
</feature>
<evidence type="ECO:0000256" key="2">
    <source>
        <dbReference type="SAM" id="SignalP"/>
    </source>
</evidence>
<proteinExistence type="predicted"/>
<protein>
    <submittedName>
        <fullName evidence="4">T9SS type A sorting domain-containing protein</fullName>
    </submittedName>
</protein>
<keyword evidence="5" id="KW-1185">Reference proteome</keyword>
<feature type="domain" description="Secretion system C-terminal sorting" evidence="3">
    <location>
        <begin position="343"/>
        <end position="421"/>
    </location>
</feature>
<feature type="signal peptide" evidence="2">
    <location>
        <begin position="1"/>
        <end position="20"/>
    </location>
</feature>
<evidence type="ECO:0000259" key="3">
    <source>
        <dbReference type="Pfam" id="PF18962"/>
    </source>
</evidence>
<evidence type="ECO:0000256" key="1">
    <source>
        <dbReference type="ARBA" id="ARBA00022729"/>
    </source>
</evidence>
<dbReference type="InterPro" id="IPR026444">
    <property type="entry name" value="Secre_tail"/>
</dbReference>
<name>A0ABX8VCR5_9FLAO</name>
<dbReference type="NCBIfam" id="TIGR04183">
    <property type="entry name" value="Por_Secre_tail"/>
    <property type="match status" value="1"/>
</dbReference>
<organism evidence="4 5">
    <name type="scientific">Flavobacterium litorale</name>
    <dbReference type="NCBI Taxonomy" id="2856519"/>
    <lineage>
        <taxon>Bacteria</taxon>
        <taxon>Pseudomonadati</taxon>
        <taxon>Bacteroidota</taxon>
        <taxon>Flavobacteriia</taxon>
        <taxon>Flavobacteriales</taxon>
        <taxon>Flavobacteriaceae</taxon>
        <taxon>Flavobacterium</taxon>
    </lineage>
</organism>
<reference evidence="4 5" key="1">
    <citation type="submission" date="2021-07" db="EMBL/GenBank/DDBJ databases">
        <title>Flavobacterium WSW3-B6 sp.nov, isolated from seaweed.</title>
        <authorList>
            <person name="Muhammad N."/>
            <person name="Ho H."/>
            <person name="Lee Y.-J."/>
            <person name="Nguyen T."/>
            <person name="Ho J."/>
            <person name="Kim S.-G."/>
        </authorList>
    </citation>
    <scope>NUCLEOTIDE SEQUENCE [LARGE SCALE GENOMIC DNA]</scope>
    <source>
        <strain evidence="4 5">WSW3-B6</strain>
    </source>
</reference>
<dbReference type="Pfam" id="PF18962">
    <property type="entry name" value="Por_Secre_tail"/>
    <property type="match status" value="1"/>
</dbReference>
<accession>A0ABX8VCR5</accession>